<dbReference type="Gramene" id="TuG1812G0500003012.01.T01">
    <property type="protein sequence ID" value="TuG1812G0500003012.01.T01.cds395716"/>
    <property type="gene ID" value="TuG1812G0500003012.01"/>
</dbReference>
<name>A0A8R7QDT9_TRIUA</name>
<feature type="region of interest" description="Disordered" evidence="1">
    <location>
        <begin position="1"/>
        <end position="28"/>
    </location>
</feature>
<evidence type="ECO:0000313" key="3">
    <source>
        <dbReference type="Proteomes" id="UP000015106"/>
    </source>
</evidence>
<accession>A0A8R7QDT9</accession>
<evidence type="ECO:0000313" key="2">
    <source>
        <dbReference type="EnsemblPlants" id="TuG1812G0500003012.01.T01.cds395716"/>
    </source>
</evidence>
<reference evidence="2" key="2">
    <citation type="submission" date="2018-03" db="EMBL/GenBank/DDBJ databases">
        <title>The Triticum urartu genome reveals the dynamic nature of wheat genome evolution.</title>
        <authorList>
            <person name="Ling H."/>
            <person name="Ma B."/>
            <person name="Shi X."/>
            <person name="Liu H."/>
            <person name="Dong L."/>
            <person name="Sun H."/>
            <person name="Cao Y."/>
            <person name="Gao Q."/>
            <person name="Zheng S."/>
            <person name="Li Y."/>
            <person name="Yu Y."/>
            <person name="Du H."/>
            <person name="Qi M."/>
            <person name="Li Y."/>
            <person name="Yu H."/>
            <person name="Cui Y."/>
            <person name="Wang N."/>
            <person name="Chen C."/>
            <person name="Wu H."/>
            <person name="Zhao Y."/>
            <person name="Zhang J."/>
            <person name="Li Y."/>
            <person name="Zhou W."/>
            <person name="Zhang B."/>
            <person name="Hu W."/>
            <person name="Eijk M."/>
            <person name="Tang J."/>
            <person name="Witsenboer H."/>
            <person name="Zhao S."/>
            <person name="Li Z."/>
            <person name="Zhang A."/>
            <person name="Wang D."/>
            <person name="Liang C."/>
        </authorList>
    </citation>
    <scope>NUCLEOTIDE SEQUENCE [LARGE SCALE GENOMIC DNA]</scope>
    <source>
        <strain evidence="2">cv. G1812</strain>
    </source>
</reference>
<proteinExistence type="predicted"/>
<dbReference type="AlphaFoldDB" id="A0A8R7QDT9"/>
<dbReference type="EnsemblPlants" id="TuG1812G0500003012.01.T01">
    <property type="protein sequence ID" value="TuG1812G0500003012.01.T01.cds395716"/>
    <property type="gene ID" value="TuG1812G0500003012.01"/>
</dbReference>
<reference evidence="2" key="3">
    <citation type="submission" date="2022-06" db="UniProtKB">
        <authorList>
            <consortium name="EnsemblPlants"/>
        </authorList>
    </citation>
    <scope>IDENTIFICATION</scope>
</reference>
<keyword evidence="3" id="KW-1185">Reference proteome</keyword>
<evidence type="ECO:0000256" key="1">
    <source>
        <dbReference type="SAM" id="MobiDB-lite"/>
    </source>
</evidence>
<dbReference type="Proteomes" id="UP000015106">
    <property type="component" value="Chromosome 5"/>
</dbReference>
<sequence>SWAAQGCRQTAAGRLQRRIPGQKEQSAQKAQGCKQDVCIRISIIFALV</sequence>
<reference evidence="3" key="1">
    <citation type="journal article" date="2013" name="Nature">
        <title>Draft genome of the wheat A-genome progenitor Triticum urartu.</title>
        <authorList>
            <person name="Ling H.Q."/>
            <person name="Zhao S."/>
            <person name="Liu D."/>
            <person name="Wang J."/>
            <person name="Sun H."/>
            <person name="Zhang C."/>
            <person name="Fan H."/>
            <person name="Li D."/>
            <person name="Dong L."/>
            <person name="Tao Y."/>
            <person name="Gao C."/>
            <person name="Wu H."/>
            <person name="Li Y."/>
            <person name="Cui Y."/>
            <person name="Guo X."/>
            <person name="Zheng S."/>
            <person name="Wang B."/>
            <person name="Yu K."/>
            <person name="Liang Q."/>
            <person name="Yang W."/>
            <person name="Lou X."/>
            <person name="Chen J."/>
            <person name="Feng M."/>
            <person name="Jian J."/>
            <person name="Zhang X."/>
            <person name="Luo G."/>
            <person name="Jiang Y."/>
            <person name="Liu J."/>
            <person name="Wang Z."/>
            <person name="Sha Y."/>
            <person name="Zhang B."/>
            <person name="Wu H."/>
            <person name="Tang D."/>
            <person name="Shen Q."/>
            <person name="Xue P."/>
            <person name="Zou S."/>
            <person name="Wang X."/>
            <person name="Liu X."/>
            <person name="Wang F."/>
            <person name="Yang Y."/>
            <person name="An X."/>
            <person name="Dong Z."/>
            <person name="Zhang K."/>
            <person name="Zhang X."/>
            <person name="Luo M.C."/>
            <person name="Dvorak J."/>
            <person name="Tong Y."/>
            <person name="Wang J."/>
            <person name="Yang H."/>
            <person name="Li Z."/>
            <person name="Wang D."/>
            <person name="Zhang A."/>
            <person name="Wang J."/>
        </authorList>
    </citation>
    <scope>NUCLEOTIDE SEQUENCE</scope>
    <source>
        <strain evidence="3">cv. G1812</strain>
    </source>
</reference>
<organism evidence="2 3">
    <name type="scientific">Triticum urartu</name>
    <name type="common">Red wild einkorn</name>
    <name type="synonym">Crithodium urartu</name>
    <dbReference type="NCBI Taxonomy" id="4572"/>
    <lineage>
        <taxon>Eukaryota</taxon>
        <taxon>Viridiplantae</taxon>
        <taxon>Streptophyta</taxon>
        <taxon>Embryophyta</taxon>
        <taxon>Tracheophyta</taxon>
        <taxon>Spermatophyta</taxon>
        <taxon>Magnoliopsida</taxon>
        <taxon>Liliopsida</taxon>
        <taxon>Poales</taxon>
        <taxon>Poaceae</taxon>
        <taxon>BOP clade</taxon>
        <taxon>Pooideae</taxon>
        <taxon>Triticodae</taxon>
        <taxon>Triticeae</taxon>
        <taxon>Triticinae</taxon>
        <taxon>Triticum</taxon>
    </lineage>
</organism>
<protein>
    <submittedName>
        <fullName evidence="2">Uncharacterized protein</fullName>
    </submittedName>
</protein>